<feature type="compositionally biased region" description="Low complexity" evidence="2">
    <location>
        <begin position="130"/>
        <end position="143"/>
    </location>
</feature>
<evidence type="ECO:0008006" key="5">
    <source>
        <dbReference type="Google" id="ProtNLM"/>
    </source>
</evidence>
<feature type="compositionally biased region" description="Basic residues" evidence="2">
    <location>
        <begin position="119"/>
        <end position="129"/>
    </location>
</feature>
<proteinExistence type="predicted"/>
<evidence type="ECO:0000256" key="1">
    <source>
        <dbReference type="SAM" id="Coils"/>
    </source>
</evidence>
<sequence length="412" mass="45319">MSNQQGRRTSKRLAEPVEQEQGHEVSPLPTSLASAGRRISPRRKGGDAAAPEDGAAARKPLRKSTRGSAAEEKDQAAAGRPSKPARRWEPSPTPRRPATESAVIALPMNDTPVINRNKEMRRKGGKANRRSSLGSRGRRASSLIDNGQTATPHRDVNPDEFYKHIAQGLPEPRRMKQLLMWCGERALPEKPRLGTHNPSAALGARAIQDQILKDFASRPDFSDWFSRDDEAPKPTVLKPNPRNTELDERLAALEAKIQRLQQEKEAWLAIREPQPDLPPLFAPSDAADAADTTDTAVELPDPSLLDPDEARIRALLADELVPFESLCTQTEERIRKIQASLEFEVDQLADNVHKLEQRVLAAGGQADAALGLGAARLREREQRDRTRAGTRDMPVMEVLRSLSAMLPEGGGG</sequence>
<dbReference type="InterPro" id="IPR013218">
    <property type="entry name" value="Dsn1/Mis13"/>
</dbReference>
<keyword evidence="1" id="KW-0175">Coiled coil</keyword>
<feature type="compositionally biased region" description="Basic and acidic residues" evidence="2">
    <location>
        <begin position="12"/>
        <end position="23"/>
    </location>
</feature>
<reference evidence="4" key="1">
    <citation type="journal article" date="2016" name="Genome Announc.">
        <title>Genome sequence of Ustilaginoidea virens IPU010, a rice pathogenic fungus causing false smut.</title>
        <authorList>
            <person name="Kumagai T."/>
            <person name="Ishii T."/>
            <person name="Terai G."/>
            <person name="Umemura M."/>
            <person name="Machida M."/>
            <person name="Asai K."/>
        </authorList>
    </citation>
    <scope>NUCLEOTIDE SEQUENCE [LARGE SCALE GENOMIC DNA]</scope>
    <source>
        <strain evidence="4">IPU010</strain>
    </source>
</reference>
<dbReference type="PANTHER" id="PTHR14778:SF2">
    <property type="entry name" value="KINETOCHORE-ASSOCIATED PROTEIN DSN1 HOMOLOG"/>
    <property type="match status" value="1"/>
</dbReference>
<dbReference type="Proteomes" id="UP000054053">
    <property type="component" value="Unassembled WGS sequence"/>
</dbReference>
<dbReference type="GO" id="GO:0007059">
    <property type="term" value="P:chromosome segregation"/>
    <property type="evidence" value="ECO:0007669"/>
    <property type="project" value="InterPro"/>
</dbReference>
<evidence type="ECO:0000313" key="4">
    <source>
        <dbReference type="Proteomes" id="UP000054053"/>
    </source>
</evidence>
<evidence type="ECO:0000313" key="3">
    <source>
        <dbReference type="EMBL" id="GAO18069.1"/>
    </source>
</evidence>
<dbReference type="GO" id="GO:0000444">
    <property type="term" value="C:MIS12/MIND type complex"/>
    <property type="evidence" value="ECO:0007669"/>
    <property type="project" value="InterPro"/>
</dbReference>
<comment type="caution">
    <text evidence="3">The sequence shown here is derived from an EMBL/GenBank/DDBJ whole genome shotgun (WGS) entry which is preliminary data.</text>
</comment>
<evidence type="ECO:0000256" key="2">
    <source>
        <dbReference type="SAM" id="MobiDB-lite"/>
    </source>
</evidence>
<dbReference type="Pfam" id="PF08202">
    <property type="entry name" value="MIS13"/>
    <property type="match status" value="1"/>
</dbReference>
<protein>
    <recommendedName>
        <fullName evidence="5">Kinetochore protein mis13</fullName>
    </recommendedName>
</protein>
<name>A0A1B5L3K6_USTVR</name>
<organism evidence="3 4">
    <name type="scientific">Ustilaginoidea virens</name>
    <name type="common">Rice false smut fungus</name>
    <name type="synonym">Villosiclava virens</name>
    <dbReference type="NCBI Taxonomy" id="1159556"/>
    <lineage>
        <taxon>Eukaryota</taxon>
        <taxon>Fungi</taxon>
        <taxon>Dikarya</taxon>
        <taxon>Ascomycota</taxon>
        <taxon>Pezizomycotina</taxon>
        <taxon>Sordariomycetes</taxon>
        <taxon>Hypocreomycetidae</taxon>
        <taxon>Hypocreales</taxon>
        <taxon>Clavicipitaceae</taxon>
        <taxon>Ustilaginoidea</taxon>
    </lineage>
</organism>
<dbReference type="GO" id="GO:0051301">
    <property type="term" value="P:cell division"/>
    <property type="evidence" value="ECO:0007669"/>
    <property type="project" value="InterPro"/>
</dbReference>
<dbReference type="PANTHER" id="PTHR14778">
    <property type="entry name" value="KINETOCHORE-ASSOCIATED PROTEIN DSN1 HOMOLOG"/>
    <property type="match status" value="1"/>
</dbReference>
<feature type="region of interest" description="Disordered" evidence="2">
    <location>
        <begin position="1"/>
        <end position="156"/>
    </location>
</feature>
<dbReference type="EMBL" id="BBTG02000061">
    <property type="protein sequence ID" value="GAO18069.1"/>
    <property type="molecule type" value="Genomic_DNA"/>
</dbReference>
<accession>A0A1B5L3K6</accession>
<gene>
    <name evidence="3" type="ORF">UVI_02059970</name>
</gene>
<feature type="coiled-coil region" evidence="1">
    <location>
        <begin position="243"/>
        <end position="270"/>
    </location>
</feature>
<dbReference type="AlphaFoldDB" id="A0A1B5L3K6"/>